<reference evidence="2 3" key="1">
    <citation type="submission" date="2018-04" db="EMBL/GenBank/DDBJ databases">
        <title>Genomic Encyclopedia of Archaeal and Bacterial Type Strains, Phase II (KMG-II): from individual species to whole genera.</title>
        <authorList>
            <person name="Goeker M."/>
        </authorList>
    </citation>
    <scope>NUCLEOTIDE SEQUENCE [LARGE SCALE GENOMIC DNA]</scope>
    <source>
        <strain evidence="2 3">DSM 23382</strain>
    </source>
</reference>
<dbReference type="EMBL" id="QAYG01000003">
    <property type="protein sequence ID" value="PTW60858.1"/>
    <property type="molecule type" value="Genomic_DNA"/>
</dbReference>
<dbReference type="RefSeq" id="WP_107989696.1">
    <property type="nucleotide sequence ID" value="NZ_QAYG01000003.1"/>
</dbReference>
<feature type="compositionally biased region" description="Basic and acidic residues" evidence="1">
    <location>
        <begin position="196"/>
        <end position="206"/>
    </location>
</feature>
<evidence type="ECO:0000313" key="2">
    <source>
        <dbReference type="EMBL" id="PTW60858.1"/>
    </source>
</evidence>
<proteinExistence type="predicted"/>
<feature type="compositionally biased region" description="Low complexity" evidence="1">
    <location>
        <begin position="180"/>
        <end position="191"/>
    </location>
</feature>
<organism evidence="2 3">
    <name type="scientific">Breoghania corrubedonensis</name>
    <dbReference type="NCBI Taxonomy" id="665038"/>
    <lineage>
        <taxon>Bacteria</taxon>
        <taxon>Pseudomonadati</taxon>
        <taxon>Pseudomonadota</taxon>
        <taxon>Alphaproteobacteria</taxon>
        <taxon>Hyphomicrobiales</taxon>
        <taxon>Stappiaceae</taxon>
        <taxon>Breoghania</taxon>
    </lineage>
</organism>
<keyword evidence="3" id="KW-1185">Reference proteome</keyword>
<dbReference type="Proteomes" id="UP000244081">
    <property type="component" value="Unassembled WGS sequence"/>
</dbReference>
<gene>
    <name evidence="2" type="ORF">C8N35_10337</name>
</gene>
<evidence type="ECO:0000313" key="3">
    <source>
        <dbReference type="Proteomes" id="UP000244081"/>
    </source>
</evidence>
<protein>
    <submittedName>
        <fullName evidence="2">Uncharacterized protein DUF3306</fullName>
    </submittedName>
</protein>
<name>A0A2T5VAT5_9HYPH</name>
<dbReference type="AlphaFoldDB" id="A0A2T5VAT5"/>
<dbReference type="OrthoDB" id="8100830at2"/>
<comment type="caution">
    <text evidence="2">The sequence shown here is derived from an EMBL/GenBank/DDBJ whole genome shotgun (WGS) entry which is preliminary data.</text>
</comment>
<dbReference type="InterPro" id="IPR021735">
    <property type="entry name" value="DUF3306"/>
</dbReference>
<accession>A0A2T5VAT5</accession>
<dbReference type="Pfam" id="PF11748">
    <property type="entry name" value="DUF3306"/>
    <property type="match status" value="1"/>
</dbReference>
<feature type="region of interest" description="Disordered" evidence="1">
    <location>
        <begin position="154"/>
        <end position="240"/>
    </location>
</feature>
<evidence type="ECO:0000256" key="1">
    <source>
        <dbReference type="SAM" id="MobiDB-lite"/>
    </source>
</evidence>
<sequence length="240" mass="24772">MAEERFLSRWARRKNAAAVGAADGDAVPDEGAVAQVAPDPCPADPCPADPGCAAPEVPDASVETAPDEEELAANRLAAEAVNLETIGPATDMSVFLKKGVPAALKAVALRRLWTSDPVYACVDGLNDYDTDFTGKAEALKTVATRWQIGKGFAKAGDGAPEGGGEATECVGEALPPEDVALAGEPEAALAESPEDASSRDESRDEATGEPEEGAAPPRRVASRRRMTFDIPQDASGDAEG</sequence>